<dbReference type="EMBL" id="LAZR01004006">
    <property type="protein sequence ID" value="KKN12661.1"/>
    <property type="molecule type" value="Genomic_DNA"/>
</dbReference>
<gene>
    <name evidence="1" type="ORF">LCGC14_1014110</name>
</gene>
<comment type="caution">
    <text evidence="1">The sequence shown here is derived from an EMBL/GenBank/DDBJ whole genome shotgun (WGS) entry which is preliminary data.</text>
</comment>
<reference evidence="1" key="1">
    <citation type="journal article" date="2015" name="Nature">
        <title>Complex archaea that bridge the gap between prokaryotes and eukaryotes.</title>
        <authorList>
            <person name="Spang A."/>
            <person name="Saw J.H."/>
            <person name="Jorgensen S.L."/>
            <person name="Zaremba-Niedzwiedzka K."/>
            <person name="Martijn J."/>
            <person name="Lind A.E."/>
            <person name="van Eijk R."/>
            <person name="Schleper C."/>
            <person name="Guy L."/>
            <person name="Ettema T.J."/>
        </authorList>
    </citation>
    <scope>NUCLEOTIDE SEQUENCE</scope>
</reference>
<organism evidence="1">
    <name type="scientific">marine sediment metagenome</name>
    <dbReference type="NCBI Taxonomy" id="412755"/>
    <lineage>
        <taxon>unclassified sequences</taxon>
        <taxon>metagenomes</taxon>
        <taxon>ecological metagenomes</taxon>
    </lineage>
</organism>
<dbReference type="AlphaFoldDB" id="A0A0F9QHL3"/>
<sequence length="76" mass="8627">MNKVDELVKRVAKISIWMPEGEMKRTVGTDVAKQILSHPDLALIDRNAKPVVMPSGRLSWKTFYHVIPLAEALKEE</sequence>
<name>A0A0F9QHL3_9ZZZZ</name>
<proteinExistence type="predicted"/>
<accession>A0A0F9QHL3</accession>
<evidence type="ECO:0000313" key="1">
    <source>
        <dbReference type="EMBL" id="KKN12661.1"/>
    </source>
</evidence>
<protein>
    <submittedName>
        <fullName evidence="1">Uncharacterized protein</fullName>
    </submittedName>
</protein>